<dbReference type="OrthoDB" id="3578550at2"/>
<evidence type="ECO:0000313" key="3">
    <source>
        <dbReference type="Proteomes" id="UP000317940"/>
    </source>
</evidence>
<dbReference type="Proteomes" id="UP000317940">
    <property type="component" value="Unassembled WGS sequence"/>
</dbReference>
<dbReference type="Gene3D" id="3.10.450.50">
    <property type="match status" value="1"/>
</dbReference>
<dbReference type="SUPFAM" id="SSF54427">
    <property type="entry name" value="NTF2-like"/>
    <property type="match status" value="1"/>
</dbReference>
<dbReference type="InterPro" id="IPR032710">
    <property type="entry name" value="NTF2-like_dom_sf"/>
</dbReference>
<evidence type="ECO:0000259" key="1">
    <source>
        <dbReference type="Pfam" id="PF14534"/>
    </source>
</evidence>
<keyword evidence="3" id="KW-1185">Reference proteome</keyword>
<dbReference type="Pfam" id="PF14534">
    <property type="entry name" value="DUF4440"/>
    <property type="match status" value="1"/>
</dbReference>
<sequence>MATDRHDQLTEDLRAAERRLQAAQLAADADALDALLDDRLVFTGPDGRLYGKADDLELQRSGRQRLTRVAEEELTVLVTGATGVTWFLGTLAGAVDGQEFAARLRYTRTWVHADGGGWRLLAAHVSAVPGD</sequence>
<proteinExistence type="predicted"/>
<dbReference type="AlphaFoldDB" id="A0A561UB30"/>
<name>A0A561UB30_9ACTN</name>
<dbReference type="RefSeq" id="WP_145902889.1">
    <property type="nucleotide sequence ID" value="NZ_BAAAMZ010000004.1"/>
</dbReference>
<feature type="domain" description="DUF4440" evidence="1">
    <location>
        <begin position="13"/>
        <end position="120"/>
    </location>
</feature>
<evidence type="ECO:0000313" key="2">
    <source>
        <dbReference type="EMBL" id="TWF96551.1"/>
    </source>
</evidence>
<accession>A0A561UB30</accession>
<reference evidence="2 3" key="1">
    <citation type="submission" date="2019-06" db="EMBL/GenBank/DDBJ databases">
        <title>Sequencing the genomes of 1000 actinobacteria strains.</title>
        <authorList>
            <person name="Klenk H.-P."/>
        </authorList>
    </citation>
    <scope>NUCLEOTIDE SEQUENCE [LARGE SCALE GENOMIC DNA]</scope>
    <source>
        <strain evidence="2 3">DSM 44826</strain>
    </source>
</reference>
<protein>
    <submittedName>
        <fullName evidence="2">Uncharacterized protein DUF4440</fullName>
    </submittedName>
</protein>
<dbReference type="InterPro" id="IPR027843">
    <property type="entry name" value="DUF4440"/>
</dbReference>
<gene>
    <name evidence="2" type="ORF">FHX73_11323</name>
</gene>
<organism evidence="2 3">
    <name type="scientific">Kitasatospora viridis</name>
    <dbReference type="NCBI Taxonomy" id="281105"/>
    <lineage>
        <taxon>Bacteria</taxon>
        <taxon>Bacillati</taxon>
        <taxon>Actinomycetota</taxon>
        <taxon>Actinomycetes</taxon>
        <taxon>Kitasatosporales</taxon>
        <taxon>Streptomycetaceae</taxon>
        <taxon>Kitasatospora</taxon>
    </lineage>
</organism>
<comment type="caution">
    <text evidence="2">The sequence shown here is derived from an EMBL/GenBank/DDBJ whole genome shotgun (WGS) entry which is preliminary data.</text>
</comment>
<dbReference type="EMBL" id="VIWT01000001">
    <property type="protein sequence ID" value="TWF96551.1"/>
    <property type="molecule type" value="Genomic_DNA"/>
</dbReference>